<dbReference type="Proteomes" id="UP000310158">
    <property type="component" value="Unassembled WGS sequence"/>
</dbReference>
<comment type="caution">
    <text evidence="3">The sequence shown here is derived from an EMBL/GenBank/DDBJ whole genome shotgun (WGS) entry which is preliminary data.</text>
</comment>
<evidence type="ECO:0000313" key="3">
    <source>
        <dbReference type="EMBL" id="THH13279.1"/>
    </source>
</evidence>
<reference evidence="3 4" key="1">
    <citation type="submission" date="2019-02" db="EMBL/GenBank/DDBJ databases">
        <title>Genome sequencing of the rare red list fungi Bondarzewia mesenterica.</title>
        <authorList>
            <person name="Buettner E."/>
            <person name="Kellner H."/>
        </authorList>
    </citation>
    <scope>NUCLEOTIDE SEQUENCE [LARGE SCALE GENOMIC DNA]</scope>
    <source>
        <strain evidence="3 4">DSM 108281</strain>
    </source>
</reference>
<evidence type="ECO:0000313" key="4">
    <source>
        <dbReference type="Proteomes" id="UP000310158"/>
    </source>
</evidence>
<keyword evidence="4" id="KW-1185">Reference proteome</keyword>
<proteinExistence type="predicted"/>
<gene>
    <name evidence="3" type="ORF">EW146_g6916</name>
</gene>
<dbReference type="EMBL" id="SGPL01000369">
    <property type="protein sequence ID" value="THH13279.1"/>
    <property type="molecule type" value="Genomic_DNA"/>
</dbReference>
<feature type="region of interest" description="Disordered" evidence="1">
    <location>
        <begin position="1"/>
        <end position="52"/>
    </location>
</feature>
<organism evidence="3 4">
    <name type="scientific">Bondarzewia mesenterica</name>
    <dbReference type="NCBI Taxonomy" id="1095465"/>
    <lineage>
        <taxon>Eukaryota</taxon>
        <taxon>Fungi</taxon>
        <taxon>Dikarya</taxon>
        <taxon>Basidiomycota</taxon>
        <taxon>Agaricomycotina</taxon>
        <taxon>Agaricomycetes</taxon>
        <taxon>Russulales</taxon>
        <taxon>Bondarzewiaceae</taxon>
        <taxon>Bondarzewia</taxon>
    </lineage>
</organism>
<sequence>MGHQKGFGRSSKQQAHIKQMVQNRVAEDHDKVNCPPPSKSSTSHSRRTKDSILQQRVQVAEESAAHQKRRNHNVTRQLQWAQTVKTCMQTCVDSLEGQLAISRAVSQPNSSHSAQPLSSNSKVAEAPLLQIQSLHKQVDALRKSKSRAMTTRLKAVDRAVVKEQREKLKYQLKEKGVISDASREVIGHELHKINAFTISGDGTTHKKLNYESQHLYYRLSPSDSTPVSRTLGVHSSINHTSETQLDGWKDSFTDIYETYNEWKTAVGAKSSLTLADLLAKFKGMLSDHAADQKKLFALLVNLKKLVDLEQRGQEVLFDMAPSKLIAILCRVMSDTVQQAGGPAAWEALLADEKTRRHVEIEQEVCITYGQDAFNTLSEDEKHITGLCIWAGCCMHKDLNAVKGGDKMMRAFWTKEGLEPPLLLLNRDNRAAMSSGDSATKTRIEAVSERGAVKTTSLAGTIFRHKDDKKGQQDNFRVFFEQTFGFIVTFPDTSNTRYGSHLLAALVLLIHLIFFIQFLEIVRDSKEKVGFNNLENNLYMALHDVSTLTELAVLVLYFLSVSAPYVAFVRGKDGQEHSLNALDLGPFHAKVIAHCEAIIINPELLLALNASAVRSTLDGKDWVHPEGWYAVQQLLPFLPHLRGALVAFFQGAVETWRNFSSEFAEGGHITSATAEQRQQADMPATNCRNEGQLGRWRVSARHAPNKSVWSHNGQTMYKVNGVRNFARQFTVPADRAYARRRVRTLEGSGKEKKARMIHAAHANAKVIQKRQKAADLKARRVAREEKEKAFKATLNSNFNWMSRDCPIPRIKQELAYHRAWDKLVPKVSLMKKKADMVAELKAAIDRHIPDGVEADSMQPVNSNTFIEADGLPEELGAMGEDLWMTSEKDEELEEEDDCLYH</sequence>
<feature type="compositionally biased region" description="Polar residues" evidence="1">
    <location>
        <begin position="10"/>
        <end position="22"/>
    </location>
</feature>
<keyword evidence="2" id="KW-0812">Transmembrane</keyword>
<protein>
    <submittedName>
        <fullName evidence="3">Uncharacterized protein</fullName>
    </submittedName>
</protein>
<feature type="transmembrane region" description="Helical" evidence="2">
    <location>
        <begin position="539"/>
        <end position="558"/>
    </location>
</feature>
<name>A0A4S4LMD2_9AGAM</name>
<evidence type="ECO:0000256" key="2">
    <source>
        <dbReference type="SAM" id="Phobius"/>
    </source>
</evidence>
<dbReference type="AlphaFoldDB" id="A0A4S4LMD2"/>
<feature type="transmembrane region" description="Helical" evidence="2">
    <location>
        <begin position="497"/>
        <end position="518"/>
    </location>
</feature>
<accession>A0A4S4LMD2</accession>
<evidence type="ECO:0000256" key="1">
    <source>
        <dbReference type="SAM" id="MobiDB-lite"/>
    </source>
</evidence>
<keyword evidence="2" id="KW-0472">Membrane</keyword>
<keyword evidence="2" id="KW-1133">Transmembrane helix</keyword>
<dbReference type="OrthoDB" id="3236156at2759"/>